<dbReference type="AlphaFoldDB" id="A0A5M3Z757"/>
<organism evidence="1 2">
    <name type="scientific">Aspergillus terreus</name>
    <dbReference type="NCBI Taxonomy" id="33178"/>
    <lineage>
        <taxon>Eukaryota</taxon>
        <taxon>Fungi</taxon>
        <taxon>Dikarya</taxon>
        <taxon>Ascomycota</taxon>
        <taxon>Pezizomycotina</taxon>
        <taxon>Eurotiomycetes</taxon>
        <taxon>Eurotiomycetidae</taxon>
        <taxon>Eurotiales</taxon>
        <taxon>Aspergillaceae</taxon>
        <taxon>Aspergillus</taxon>
        <taxon>Aspergillus subgen. Circumdati</taxon>
    </lineage>
</organism>
<evidence type="ECO:0000313" key="1">
    <source>
        <dbReference type="EMBL" id="GFF18609.1"/>
    </source>
</evidence>
<dbReference type="InterPro" id="IPR036047">
    <property type="entry name" value="F-box-like_dom_sf"/>
</dbReference>
<comment type="caution">
    <text evidence="1">The sequence shown here is derived from an EMBL/GenBank/DDBJ whole genome shotgun (WGS) entry which is preliminary data.</text>
</comment>
<reference evidence="1 2" key="1">
    <citation type="submission" date="2020-01" db="EMBL/GenBank/DDBJ databases">
        <title>Aspergillus terreus IFO 6365 whole genome shotgun sequence.</title>
        <authorList>
            <person name="Kanamasa S."/>
            <person name="Takahashi H."/>
        </authorList>
    </citation>
    <scope>NUCLEOTIDE SEQUENCE [LARGE SCALE GENOMIC DNA]</scope>
    <source>
        <strain evidence="1 2">IFO 6365</strain>
    </source>
</reference>
<dbReference type="Proteomes" id="UP000452235">
    <property type="component" value="Unassembled WGS sequence"/>
</dbReference>
<name>A0A5M3Z757_ASPTE</name>
<sequence>MHASNPKTSVGVQPPNPLLDLPTEIIQRIAYLLPTDSDIAHFSSCCKSLAEQTIPAESSIWRQRFDDIYDTPPDRSSSELKVEYQIRAVVLAQTISFKQGEKESQTLWLTVLRDMILESFYLAERKTDGGAKTLRRIREALRDSEFLNRPVSGHGLKEPERPSELFCAVQLSLTGVALDPDMSVQCLRTDYDIGSVYSYRSIYDLTGLFNIEPLDIQRLLRIRNFWLRHLLNPVEATFHASYAKLAPEHRPAALTKKNSTVLETQWLGYYSCIHPYPESRSALDKRQSCADLDNHLTQVDCMSLILKPDNDSLNWPPVFQELIPLGDGVDRLYFRGIQRYHNSDDHEINFVRGFMEPSQTAEGGFTAWQRICFVIYEADREILPLLADDGSPSDGEVDWLPNETWPPVDLGLDFACIHGYEARLLPGGRIMMGQWVDMLDTTGRGPFIFWNI</sequence>
<dbReference type="VEuPathDB" id="FungiDB:ATEG_06815"/>
<gene>
    <name evidence="1" type="ORF">ATEIFO6365_0008055300</name>
</gene>
<dbReference type="OrthoDB" id="6339427at2759"/>
<proteinExistence type="predicted"/>
<dbReference type="SUPFAM" id="SSF81383">
    <property type="entry name" value="F-box domain"/>
    <property type="match status" value="1"/>
</dbReference>
<dbReference type="PROSITE" id="PS50181">
    <property type="entry name" value="FBOX"/>
    <property type="match status" value="1"/>
</dbReference>
<keyword evidence="2" id="KW-1185">Reference proteome</keyword>
<accession>A0A5M3Z757</accession>
<dbReference type="InterPro" id="IPR001810">
    <property type="entry name" value="F-box_dom"/>
</dbReference>
<evidence type="ECO:0000313" key="2">
    <source>
        <dbReference type="Proteomes" id="UP000452235"/>
    </source>
</evidence>
<dbReference type="EMBL" id="BLJY01000008">
    <property type="protein sequence ID" value="GFF18609.1"/>
    <property type="molecule type" value="Genomic_DNA"/>
</dbReference>
<protein>
    <submittedName>
        <fullName evidence="1">MFS myo-inositol transporter</fullName>
    </submittedName>
</protein>